<dbReference type="OrthoDB" id="4564732at2"/>
<evidence type="ECO:0000256" key="1">
    <source>
        <dbReference type="SAM" id="MobiDB-lite"/>
    </source>
</evidence>
<protein>
    <submittedName>
        <fullName evidence="2">Uncharacterized protein</fullName>
    </submittedName>
</protein>
<evidence type="ECO:0000313" key="2">
    <source>
        <dbReference type="EMBL" id="SDC22811.1"/>
    </source>
</evidence>
<feature type="region of interest" description="Disordered" evidence="1">
    <location>
        <begin position="129"/>
        <end position="148"/>
    </location>
</feature>
<name>A0A1G6JW11_9PSEU</name>
<dbReference type="Proteomes" id="UP000199501">
    <property type="component" value="Unassembled WGS sequence"/>
</dbReference>
<sequence>MSDDIGLPMYWEYHGTAFKLEAGPEGEWVGSLLNPETGLFDRDDRPTLDCLFATTTSYITTKPFEEFVWTSERVRSYHLTGDGPIFALYDTIKAIRGQAEAENRRLTGEELAMVKSIYRRTFTMWEEEQKRREAGEPPSFEVRQLRPF</sequence>
<accession>A0A1G6JW11</accession>
<keyword evidence="3" id="KW-1185">Reference proteome</keyword>
<evidence type="ECO:0000313" key="3">
    <source>
        <dbReference type="Proteomes" id="UP000199501"/>
    </source>
</evidence>
<reference evidence="3" key="1">
    <citation type="submission" date="2016-10" db="EMBL/GenBank/DDBJ databases">
        <authorList>
            <person name="Varghese N."/>
            <person name="Submissions S."/>
        </authorList>
    </citation>
    <scope>NUCLEOTIDE SEQUENCE [LARGE SCALE GENOMIC DNA]</scope>
    <source>
        <strain evidence="3">IBRC-M 10403</strain>
    </source>
</reference>
<dbReference type="EMBL" id="FMZZ01000001">
    <property type="protein sequence ID" value="SDC22811.1"/>
    <property type="molecule type" value="Genomic_DNA"/>
</dbReference>
<dbReference type="STRING" id="1271860.SAMN05216174_101584"/>
<proteinExistence type="predicted"/>
<dbReference type="AlphaFoldDB" id="A0A1G6JW11"/>
<gene>
    <name evidence="2" type="ORF">SAMN05216174_101584</name>
</gene>
<organism evidence="2 3">
    <name type="scientific">Actinokineospora iranica</name>
    <dbReference type="NCBI Taxonomy" id="1271860"/>
    <lineage>
        <taxon>Bacteria</taxon>
        <taxon>Bacillati</taxon>
        <taxon>Actinomycetota</taxon>
        <taxon>Actinomycetes</taxon>
        <taxon>Pseudonocardiales</taxon>
        <taxon>Pseudonocardiaceae</taxon>
        <taxon>Actinokineospora</taxon>
    </lineage>
</organism>
<dbReference type="RefSeq" id="WP_091447885.1">
    <property type="nucleotide sequence ID" value="NZ_FMZZ01000001.1"/>
</dbReference>